<proteinExistence type="predicted"/>
<reference evidence="2" key="2">
    <citation type="submission" date="2017-02" db="UniProtKB">
        <authorList>
            <consortium name="WormBaseParasite"/>
        </authorList>
    </citation>
    <scope>IDENTIFICATION</scope>
</reference>
<evidence type="ECO:0000313" key="1">
    <source>
        <dbReference type="Proteomes" id="UP000035642"/>
    </source>
</evidence>
<sequence>MGEDDAGGFRCDVDVSAVFADGTFSSGIDAYVDEEATELAFDVFSAEPLLFLKRIPFFENVYKNEGYTRINCVFTCNVWKKFLIQHM</sequence>
<organism evidence="1 2">
    <name type="scientific">Angiostrongylus cantonensis</name>
    <name type="common">Rat lungworm</name>
    <dbReference type="NCBI Taxonomy" id="6313"/>
    <lineage>
        <taxon>Eukaryota</taxon>
        <taxon>Metazoa</taxon>
        <taxon>Ecdysozoa</taxon>
        <taxon>Nematoda</taxon>
        <taxon>Chromadorea</taxon>
        <taxon>Rhabditida</taxon>
        <taxon>Rhabditina</taxon>
        <taxon>Rhabditomorpha</taxon>
        <taxon>Strongyloidea</taxon>
        <taxon>Metastrongylidae</taxon>
        <taxon>Angiostrongylus</taxon>
    </lineage>
</organism>
<keyword evidence="1" id="KW-1185">Reference proteome</keyword>
<evidence type="ECO:0000313" key="2">
    <source>
        <dbReference type="WBParaSite" id="ACAC_0000847601-mRNA-1"/>
    </source>
</evidence>
<name>A0A0K0DCW8_ANGCA</name>
<accession>A0A0K0DCW8</accession>
<dbReference type="Proteomes" id="UP000035642">
    <property type="component" value="Unassembled WGS sequence"/>
</dbReference>
<dbReference type="AlphaFoldDB" id="A0A0K0DCW8"/>
<protein>
    <submittedName>
        <fullName evidence="2">Uncharacterized protein</fullName>
    </submittedName>
</protein>
<dbReference type="WBParaSite" id="ACAC_0000847601-mRNA-1">
    <property type="protein sequence ID" value="ACAC_0000847601-mRNA-1"/>
    <property type="gene ID" value="ACAC_0000847601"/>
</dbReference>
<reference evidence="1" key="1">
    <citation type="submission" date="2012-09" db="EMBL/GenBank/DDBJ databases">
        <authorList>
            <person name="Martin A.A."/>
        </authorList>
    </citation>
    <scope>NUCLEOTIDE SEQUENCE</scope>
</reference>